<sequence>MRMVRIIEDPRQSHKVEHCLLDILVMAVCAVIAGAESWVDIALYARSKEGWLRSFLALPNGIPSHDTSGASFI</sequence>
<evidence type="ECO:0000256" key="1">
    <source>
        <dbReference type="SAM" id="Phobius"/>
    </source>
</evidence>
<proteinExistence type="predicted"/>
<dbReference type="EMBL" id="LZYH01000102">
    <property type="protein sequence ID" value="OFC63115.1"/>
    <property type="molecule type" value="Genomic_DNA"/>
</dbReference>
<protein>
    <recommendedName>
        <fullName evidence="2">H repeat-associated protein N-terminal domain-containing protein</fullName>
    </recommendedName>
</protein>
<dbReference type="PANTHER" id="PTHR30298:SF0">
    <property type="entry name" value="PROTEIN YBFL-RELATED"/>
    <property type="match status" value="1"/>
</dbReference>
<dbReference type="Proteomes" id="UP000175707">
    <property type="component" value="Unassembled WGS sequence"/>
</dbReference>
<reference evidence="3 4" key="1">
    <citation type="submission" date="2016-06" db="EMBL/GenBank/DDBJ databases">
        <title>Gene turnover analysis identifies the evolutionary adaptation of the extremophile Acidithiobacillus caldus.</title>
        <authorList>
            <person name="Zhang X."/>
        </authorList>
    </citation>
    <scope>NUCLEOTIDE SEQUENCE [LARGE SCALE GENOMIC DNA]</scope>
    <source>
        <strain evidence="3 4">S1</strain>
    </source>
</reference>
<keyword evidence="1" id="KW-0472">Membrane</keyword>
<name>A0A1E7Z392_9PROT</name>
<organism evidence="3 4">
    <name type="scientific">Acidithiobacillus caldus</name>
    <dbReference type="NCBI Taxonomy" id="33059"/>
    <lineage>
        <taxon>Bacteria</taxon>
        <taxon>Pseudomonadati</taxon>
        <taxon>Pseudomonadota</taxon>
        <taxon>Acidithiobacillia</taxon>
        <taxon>Acidithiobacillales</taxon>
        <taxon>Acidithiobacillaceae</taxon>
        <taxon>Acidithiobacillus</taxon>
    </lineage>
</organism>
<evidence type="ECO:0000313" key="3">
    <source>
        <dbReference type="EMBL" id="OFC63115.1"/>
    </source>
</evidence>
<dbReference type="InterPro" id="IPR051698">
    <property type="entry name" value="Transposase_11-like"/>
</dbReference>
<feature type="domain" description="H repeat-associated protein N-terminal" evidence="2">
    <location>
        <begin position="5"/>
        <end position="68"/>
    </location>
</feature>
<evidence type="ECO:0000259" key="2">
    <source>
        <dbReference type="Pfam" id="PF13808"/>
    </source>
</evidence>
<dbReference type="InterPro" id="IPR032806">
    <property type="entry name" value="YbfD_N"/>
</dbReference>
<comment type="caution">
    <text evidence="3">The sequence shown here is derived from an EMBL/GenBank/DDBJ whole genome shotgun (WGS) entry which is preliminary data.</text>
</comment>
<gene>
    <name evidence="3" type="ORF">BAE30_00925</name>
</gene>
<evidence type="ECO:0000313" key="4">
    <source>
        <dbReference type="Proteomes" id="UP000175707"/>
    </source>
</evidence>
<dbReference type="AlphaFoldDB" id="A0A1E7Z392"/>
<feature type="transmembrane region" description="Helical" evidence="1">
    <location>
        <begin position="20"/>
        <end position="45"/>
    </location>
</feature>
<keyword evidence="1" id="KW-1133">Transmembrane helix</keyword>
<dbReference type="PANTHER" id="PTHR30298">
    <property type="entry name" value="H REPEAT-ASSOCIATED PREDICTED TRANSPOSASE"/>
    <property type="match status" value="1"/>
</dbReference>
<dbReference type="Pfam" id="PF13808">
    <property type="entry name" value="DDE_Tnp_1_assoc"/>
    <property type="match status" value="1"/>
</dbReference>
<keyword evidence="1" id="KW-0812">Transmembrane</keyword>
<accession>A0A1E7Z392</accession>